<comment type="caution">
    <text evidence="1">The sequence shown here is derived from an EMBL/GenBank/DDBJ whole genome shotgun (WGS) entry which is preliminary data.</text>
</comment>
<evidence type="ECO:0000313" key="2">
    <source>
        <dbReference type="Proteomes" id="UP000280292"/>
    </source>
</evidence>
<dbReference type="EMBL" id="RBNR01000062">
    <property type="protein sequence ID" value="RML46574.1"/>
    <property type="molecule type" value="Genomic_DNA"/>
</dbReference>
<name>A0A3M2W4Y0_PSESI</name>
<sequence length="52" mass="6173">MLCILRFFGACYFTRYFKARNMTGWNLSTGPQYPLKIPVIEKYFEACLFLLP</sequence>
<dbReference type="Proteomes" id="UP000280292">
    <property type="component" value="Unassembled WGS sequence"/>
</dbReference>
<organism evidence="1 2">
    <name type="scientific">Pseudomonas syringae pv. ribicola</name>
    <dbReference type="NCBI Taxonomy" id="55398"/>
    <lineage>
        <taxon>Bacteria</taxon>
        <taxon>Pseudomonadati</taxon>
        <taxon>Pseudomonadota</taxon>
        <taxon>Gammaproteobacteria</taxon>
        <taxon>Pseudomonadales</taxon>
        <taxon>Pseudomonadaceae</taxon>
        <taxon>Pseudomonas</taxon>
    </lineage>
</organism>
<dbReference type="AlphaFoldDB" id="A0A3M2W4Y0"/>
<reference evidence="1 2" key="1">
    <citation type="submission" date="2018-08" db="EMBL/GenBank/DDBJ databases">
        <title>Recombination of ecologically and evolutionarily significant loci maintains genetic cohesion in the Pseudomonas syringae species complex.</title>
        <authorList>
            <person name="Dillon M."/>
            <person name="Thakur S."/>
            <person name="Almeida R.N.D."/>
            <person name="Weir B.S."/>
            <person name="Guttman D.S."/>
        </authorList>
    </citation>
    <scope>NUCLEOTIDE SEQUENCE [LARGE SCALE GENOMIC DNA]</scope>
    <source>
        <strain evidence="1 2">ICMP 3883</strain>
    </source>
</reference>
<accession>A0A3M2W4Y0</accession>
<proteinExistence type="predicted"/>
<protein>
    <submittedName>
        <fullName evidence="1">Uncharacterized protein</fullName>
    </submittedName>
</protein>
<evidence type="ECO:0000313" key="1">
    <source>
        <dbReference type="EMBL" id="RML46574.1"/>
    </source>
</evidence>
<gene>
    <name evidence="1" type="ORF">ALQ95_02991</name>
</gene>